<keyword evidence="6 10" id="KW-0675">Receptor</keyword>
<name>A0AAV4CA59_9GAST</name>
<keyword evidence="11" id="KW-1185">Reference proteome</keyword>
<feature type="transmembrane region" description="Helical" evidence="8">
    <location>
        <begin position="223"/>
        <end position="247"/>
    </location>
</feature>
<evidence type="ECO:0000313" key="10">
    <source>
        <dbReference type="EMBL" id="GFO29590.1"/>
    </source>
</evidence>
<evidence type="ECO:0000313" key="11">
    <source>
        <dbReference type="Proteomes" id="UP000735302"/>
    </source>
</evidence>
<protein>
    <submittedName>
        <fullName evidence="10">Chemosensory receptor a</fullName>
    </submittedName>
</protein>
<keyword evidence="3 8" id="KW-1133">Transmembrane helix</keyword>
<evidence type="ECO:0000256" key="8">
    <source>
        <dbReference type="SAM" id="Phobius"/>
    </source>
</evidence>
<comment type="subcellular location">
    <subcellularLocation>
        <location evidence="1">Membrane</location>
        <topology evidence="1">Multi-pass membrane protein</topology>
    </subcellularLocation>
</comment>
<dbReference type="Proteomes" id="UP000735302">
    <property type="component" value="Unassembled WGS sequence"/>
</dbReference>
<organism evidence="10 11">
    <name type="scientific">Plakobranchus ocellatus</name>
    <dbReference type="NCBI Taxonomy" id="259542"/>
    <lineage>
        <taxon>Eukaryota</taxon>
        <taxon>Metazoa</taxon>
        <taxon>Spiralia</taxon>
        <taxon>Lophotrochozoa</taxon>
        <taxon>Mollusca</taxon>
        <taxon>Gastropoda</taxon>
        <taxon>Heterobranchia</taxon>
        <taxon>Euthyneura</taxon>
        <taxon>Panpulmonata</taxon>
        <taxon>Sacoglossa</taxon>
        <taxon>Placobranchoidea</taxon>
        <taxon>Plakobranchidae</taxon>
        <taxon>Plakobranchus</taxon>
    </lineage>
</organism>
<dbReference type="PANTHER" id="PTHR24243">
    <property type="entry name" value="G-PROTEIN COUPLED RECEPTOR"/>
    <property type="match status" value="1"/>
</dbReference>
<sequence>MTNEESFRLYASPTIMTTDIASTGKPKPIDINTIRPVLSAEDYIALITFLSYAIPVVAIIGIASNFFVIVICKKIGGSETINISYMALGISDLMASVIRLWGALCFAFIVTNTKLPFEPRSLSVPTSFFPGQGFDKTTAFITAFIALERCLCVQFPLHVKRIVTKRKTLFAIVIIYLFGFGPSNLSFIGFPFKWVFSSVQNRTILAAIPLETPLRYIISRGLLAYYGTILHFTALIIVWICTIFLAVGMNKMAMTRQEYFKHSISKEDKQKELRVIKAVFLLAVTYLACSTPSAATLLVPHFEPEFTSSKGLKRISIVCHLSSALLTQMNSSANFFILLYVGSKYRQVFLGLFGKKSLGFKNVPEQ</sequence>
<dbReference type="SUPFAM" id="SSF81321">
    <property type="entry name" value="Family A G protein-coupled receptor-like"/>
    <property type="match status" value="1"/>
</dbReference>
<dbReference type="EMBL" id="BLXT01006176">
    <property type="protein sequence ID" value="GFO29590.1"/>
    <property type="molecule type" value="Genomic_DNA"/>
</dbReference>
<keyword evidence="2 8" id="KW-0812">Transmembrane</keyword>
<keyword evidence="4" id="KW-0297">G-protein coupled receptor</keyword>
<dbReference type="PANTHER" id="PTHR24243:SF233">
    <property type="entry name" value="THYROTROPIN-RELEASING HORMONE RECEPTOR"/>
    <property type="match status" value="1"/>
</dbReference>
<evidence type="ECO:0000256" key="5">
    <source>
        <dbReference type="ARBA" id="ARBA00023136"/>
    </source>
</evidence>
<feature type="transmembrane region" description="Helical" evidence="8">
    <location>
        <begin position="43"/>
        <end position="71"/>
    </location>
</feature>
<evidence type="ECO:0000256" key="2">
    <source>
        <dbReference type="ARBA" id="ARBA00022692"/>
    </source>
</evidence>
<proteinExistence type="predicted"/>
<feature type="transmembrane region" description="Helical" evidence="8">
    <location>
        <begin position="315"/>
        <end position="341"/>
    </location>
</feature>
<evidence type="ECO:0000259" key="9">
    <source>
        <dbReference type="PROSITE" id="PS50262"/>
    </source>
</evidence>
<comment type="caution">
    <text evidence="10">The sequence shown here is derived from an EMBL/GenBank/DDBJ whole genome shotgun (WGS) entry which is preliminary data.</text>
</comment>
<dbReference type="AlphaFoldDB" id="A0AAV4CA59"/>
<keyword evidence="7" id="KW-0807">Transducer</keyword>
<dbReference type="Gene3D" id="1.20.1070.10">
    <property type="entry name" value="Rhodopsin 7-helix transmembrane proteins"/>
    <property type="match status" value="1"/>
</dbReference>
<gene>
    <name evidence="10" type="ORF">PoB_005609500</name>
</gene>
<feature type="transmembrane region" description="Helical" evidence="8">
    <location>
        <begin position="169"/>
        <end position="192"/>
    </location>
</feature>
<evidence type="ECO:0000256" key="7">
    <source>
        <dbReference type="ARBA" id="ARBA00023224"/>
    </source>
</evidence>
<evidence type="ECO:0000256" key="3">
    <source>
        <dbReference type="ARBA" id="ARBA00022989"/>
    </source>
</evidence>
<evidence type="ECO:0000256" key="1">
    <source>
        <dbReference type="ARBA" id="ARBA00004141"/>
    </source>
</evidence>
<evidence type="ECO:0000256" key="4">
    <source>
        <dbReference type="ARBA" id="ARBA00023040"/>
    </source>
</evidence>
<evidence type="ECO:0000256" key="6">
    <source>
        <dbReference type="ARBA" id="ARBA00023170"/>
    </source>
</evidence>
<dbReference type="GO" id="GO:0008528">
    <property type="term" value="F:G protein-coupled peptide receptor activity"/>
    <property type="evidence" value="ECO:0007669"/>
    <property type="project" value="InterPro"/>
</dbReference>
<dbReference type="PROSITE" id="PS50262">
    <property type="entry name" value="G_PROTEIN_RECEP_F1_2"/>
    <property type="match status" value="1"/>
</dbReference>
<keyword evidence="5 8" id="KW-0472">Membrane</keyword>
<accession>A0AAV4CA59</accession>
<dbReference type="Pfam" id="PF10324">
    <property type="entry name" value="7TM_GPCR_Srw"/>
    <property type="match status" value="1"/>
</dbReference>
<dbReference type="InterPro" id="IPR017452">
    <property type="entry name" value="GPCR_Rhodpsn_7TM"/>
</dbReference>
<feature type="transmembrane region" description="Helical" evidence="8">
    <location>
        <begin position="83"/>
        <end position="110"/>
    </location>
</feature>
<feature type="domain" description="G-protein coupled receptors family 1 profile" evidence="9">
    <location>
        <begin position="63"/>
        <end position="338"/>
    </location>
</feature>
<dbReference type="GO" id="GO:0005886">
    <property type="term" value="C:plasma membrane"/>
    <property type="evidence" value="ECO:0007669"/>
    <property type="project" value="TreeGrafter"/>
</dbReference>
<dbReference type="InterPro" id="IPR019427">
    <property type="entry name" value="7TM_GPCR_serpentine_rcpt_Srw"/>
</dbReference>
<feature type="transmembrane region" description="Helical" evidence="8">
    <location>
        <begin position="275"/>
        <end position="295"/>
    </location>
</feature>
<reference evidence="10 11" key="1">
    <citation type="journal article" date="2021" name="Elife">
        <title>Chloroplast acquisition without the gene transfer in kleptoplastic sea slugs, Plakobranchus ocellatus.</title>
        <authorList>
            <person name="Maeda T."/>
            <person name="Takahashi S."/>
            <person name="Yoshida T."/>
            <person name="Shimamura S."/>
            <person name="Takaki Y."/>
            <person name="Nagai Y."/>
            <person name="Toyoda A."/>
            <person name="Suzuki Y."/>
            <person name="Arimoto A."/>
            <person name="Ishii H."/>
            <person name="Satoh N."/>
            <person name="Nishiyama T."/>
            <person name="Hasebe M."/>
            <person name="Maruyama T."/>
            <person name="Minagawa J."/>
            <person name="Obokata J."/>
            <person name="Shigenobu S."/>
        </authorList>
    </citation>
    <scope>NUCLEOTIDE SEQUENCE [LARGE SCALE GENOMIC DNA]</scope>
</reference>